<dbReference type="GO" id="GO:0004527">
    <property type="term" value="F:exonuclease activity"/>
    <property type="evidence" value="ECO:0007669"/>
    <property type="project" value="UniProtKB-KW"/>
</dbReference>
<dbReference type="AlphaFoldDB" id="A0A9Q2ZRZ7"/>
<feature type="domain" description="Exonuclease" evidence="1">
    <location>
        <begin position="25"/>
        <end position="200"/>
    </location>
</feature>
<dbReference type="Gene3D" id="3.30.420.10">
    <property type="entry name" value="Ribonuclease H-like superfamily/Ribonuclease H"/>
    <property type="match status" value="1"/>
</dbReference>
<dbReference type="NCBIfam" id="NF005927">
    <property type="entry name" value="PRK07942.1"/>
    <property type="match status" value="1"/>
</dbReference>
<dbReference type="InterPro" id="IPR013520">
    <property type="entry name" value="Ribonucl_H"/>
</dbReference>
<dbReference type="InterPro" id="IPR036397">
    <property type="entry name" value="RNaseH_sf"/>
</dbReference>
<evidence type="ECO:0000313" key="2">
    <source>
        <dbReference type="EMBL" id="MBT1542709.1"/>
    </source>
</evidence>
<organism evidence="2 3">
    <name type="scientific">Curtobacterium flaccumfaciens pv. flaccumfaciens</name>
    <dbReference type="NCBI Taxonomy" id="138532"/>
    <lineage>
        <taxon>Bacteria</taxon>
        <taxon>Bacillati</taxon>
        <taxon>Actinomycetota</taxon>
        <taxon>Actinomycetes</taxon>
        <taxon>Micrococcales</taxon>
        <taxon>Microbacteriaceae</taxon>
        <taxon>Curtobacterium</taxon>
    </lineage>
</organism>
<evidence type="ECO:0000313" key="3">
    <source>
        <dbReference type="Proteomes" id="UP000709437"/>
    </source>
</evidence>
<sequence>MTFPTAQLDAPAPSQDLTGRPWWHALGVFDLETTGVDVETARIVTAHVGLIDMTGASIVEGAWIADPGVPIPEGAAAVHGYTTERAQAEGRPAAEVVGEIIAAIEAVFARGIPLVIYNAPYDLTVLDREAKRHGFASPVIGNVVDPLVIDKALDTFRKGKRTLEAASELYGVTLDDAHDAGADAIAAGRVAQAIAGKYPDELGISAEALHRKQVGWCAEQAASFQDYMRKKRDPSFTADGRWPHRNGA</sequence>
<keyword evidence="2" id="KW-0540">Nuclease</keyword>
<dbReference type="RefSeq" id="WP_197068681.1">
    <property type="nucleotide sequence ID" value="NZ_JAHEWX010000017.1"/>
</dbReference>
<reference evidence="2" key="1">
    <citation type="submission" date="2021-05" db="EMBL/GenBank/DDBJ databases">
        <title>Whole genome sequence of Curtobacterium flaccumfaciens pv. flaccumfaciens strain CFBP 3417.</title>
        <authorList>
            <person name="Osdaghi E."/>
            <person name="Taghouti G."/>
            <person name="Portier P."/>
            <person name="Fazliarab A."/>
            <person name="Taghavi S.M."/>
            <person name="Briand M."/>
            <person name="Le-Saux M."/>
            <person name="Jacques M.-A."/>
        </authorList>
    </citation>
    <scope>NUCLEOTIDE SEQUENCE</scope>
    <source>
        <strain evidence="2">CFBP 3417</strain>
    </source>
</reference>
<keyword evidence="2" id="KW-0378">Hydrolase</keyword>
<protein>
    <submittedName>
        <fullName evidence="2">3'-5' exonuclease</fullName>
    </submittedName>
</protein>
<comment type="caution">
    <text evidence="2">The sequence shown here is derived from an EMBL/GenBank/DDBJ whole genome shotgun (WGS) entry which is preliminary data.</text>
</comment>
<keyword evidence="2" id="KW-0269">Exonuclease</keyword>
<dbReference type="GeneID" id="99623655"/>
<dbReference type="Pfam" id="PF00929">
    <property type="entry name" value="RNase_T"/>
    <property type="match status" value="1"/>
</dbReference>
<dbReference type="CDD" id="cd06127">
    <property type="entry name" value="DEDDh"/>
    <property type="match status" value="1"/>
</dbReference>
<dbReference type="SMART" id="SM00479">
    <property type="entry name" value="EXOIII"/>
    <property type="match status" value="1"/>
</dbReference>
<dbReference type="EMBL" id="JAHEWX010000017">
    <property type="protein sequence ID" value="MBT1542709.1"/>
    <property type="molecule type" value="Genomic_DNA"/>
</dbReference>
<gene>
    <name evidence="2" type="ORF">KK103_13140</name>
</gene>
<dbReference type="Proteomes" id="UP000709437">
    <property type="component" value="Unassembled WGS sequence"/>
</dbReference>
<evidence type="ECO:0000259" key="1">
    <source>
        <dbReference type="SMART" id="SM00479"/>
    </source>
</evidence>
<name>A0A9Q2ZRZ7_9MICO</name>
<dbReference type="SUPFAM" id="SSF53098">
    <property type="entry name" value="Ribonuclease H-like"/>
    <property type="match status" value="1"/>
</dbReference>
<accession>A0A9Q2ZRZ7</accession>
<dbReference type="InterPro" id="IPR012337">
    <property type="entry name" value="RNaseH-like_sf"/>
</dbReference>
<dbReference type="GO" id="GO:0003676">
    <property type="term" value="F:nucleic acid binding"/>
    <property type="evidence" value="ECO:0007669"/>
    <property type="project" value="InterPro"/>
</dbReference>
<proteinExistence type="predicted"/>